<evidence type="ECO:0000256" key="1">
    <source>
        <dbReference type="SAM" id="MobiDB-lite"/>
    </source>
</evidence>
<evidence type="ECO:0000313" key="2">
    <source>
        <dbReference type="EMBL" id="KJA13470.1"/>
    </source>
</evidence>
<accession>A0A0D2NYD0</accession>
<organism evidence="2 3">
    <name type="scientific">Hypholoma sublateritium (strain FD-334 SS-4)</name>
    <dbReference type="NCBI Taxonomy" id="945553"/>
    <lineage>
        <taxon>Eukaryota</taxon>
        <taxon>Fungi</taxon>
        <taxon>Dikarya</taxon>
        <taxon>Basidiomycota</taxon>
        <taxon>Agaricomycotina</taxon>
        <taxon>Agaricomycetes</taxon>
        <taxon>Agaricomycetidae</taxon>
        <taxon>Agaricales</taxon>
        <taxon>Agaricineae</taxon>
        <taxon>Strophariaceae</taxon>
        <taxon>Hypholoma</taxon>
    </lineage>
</organism>
<name>A0A0D2NYD0_HYPSF</name>
<dbReference type="EMBL" id="KN817738">
    <property type="protein sequence ID" value="KJA13470.1"/>
    <property type="molecule type" value="Genomic_DNA"/>
</dbReference>
<dbReference type="AlphaFoldDB" id="A0A0D2NYD0"/>
<reference evidence="3" key="1">
    <citation type="submission" date="2014-04" db="EMBL/GenBank/DDBJ databases">
        <title>Evolutionary Origins and Diversification of the Mycorrhizal Mutualists.</title>
        <authorList>
            <consortium name="DOE Joint Genome Institute"/>
            <consortium name="Mycorrhizal Genomics Consortium"/>
            <person name="Kohler A."/>
            <person name="Kuo A."/>
            <person name="Nagy L.G."/>
            <person name="Floudas D."/>
            <person name="Copeland A."/>
            <person name="Barry K.W."/>
            <person name="Cichocki N."/>
            <person name="Veneault-Fourrey C."/>
            <person name="LaButti K."/>
            <person name="Lindquist E.A."/>
            <person name="Lipzen A."/>
            <person name="Lundell T."/>
            <person name="Morin E."/>
            <person name="Murat C."/>
            <person name="Riley R."/>
            <person name="Ohm R."/>
            <person name="Sun H."/>
            <person name="Tunlid A."/>
            <person name="Henrissat B."/>
            <person name="Grigoriev I.V."/>
            <person name="Hibbett D.S."/>
            <person name="Martin F."/>
        </authorList>
    </citation>
    <scope>NUCLEOTIDE SEQUENCE [LARGE SCALE GENOMIC DNA]</scope>
    <source>
        <strain evidence="3">FD-334 SS-4</strain>
    </source>
</reference>
<proteinExistence type="predicted"/>
<gene>
    <name evidence="2" type="ORF">HYPSUDRAFT_59881</name>
</gene>
<evidence type="ECO:0000313" key="3">
    <source>
        <dbReference type="Proteomes" id="UP000054270"/>
    </source>
</evidence>
<dbReference type="Proteomes" id="UP000054270">
    <property type="component" value="Unassembled WGS sequence"/>
</dbReference>
<feature type="compositionally biased region" description="Acidic residues" evidence="1">
    <location>
        <begin position="46"/>
        <end position="61"/>
    </location>
</feature>
<sequence length="157" mass="17558">MPSLAAYHPQFFQKEYAGLTAFMSGVDRPLQDDIEADIEGEQETLPDLLDDDINPPPELDDGMSTPITDIPANNPSRLQMEQTVAGFSKGVTNTTETGYLRLAEACVAFLISKNLIKTQSEFISATPLPSTPFLIIVWIMNECKVERRRQVREQLLQ</sequence>
<keyword evidence="3" id="KW-1185">Reference proteome</keyword>
<dbReference type="OrthoDB" id="2669107at2759"/>
<protein>
    <submittedName>
        <fullName evidence="2">Uncharacterized protein</fullName>
    </submittedName>
</protein>
<feature type="region of interest" description="Disordered" evidence="1">
    <location>
        <begin position="46"/>
        <end position="69"/>
    </location>
</feature>